<protein>
    <submittedName>
        <fullName evidence="1">DUF1963 domain-containing protein</fullName>
    </submittedName>
</protein>
<gene>
    <name evidence="1" type="ORF">WDJ61_08105</name>
</gene>
<dbReference type="InterPro" id="IPR015315">
    <property type="entry name" value="DUF1963"/>
</dbReference>
<dbReference type="PANTHER" id="PTHR36436:SF6">
    <property type="entry name" value="SLL5081 PROTEIN"/>
    <property type="match status" value="1"/>
</dbReference>
<evidence type="ECO:0000313" key="2">
    <source>
        <dbReference type="Proteomes" id="UP001387364"/>
    </source>
</evidence>
<dbReference type="RefSeq" id="WP_338754344.1">
    <property type="nucleotide sequence ID" value="NZ_CP147404.1"/>
</dbReference>
<evidence type="ECO:0000313" key="1">
    <source>
        <dbReference type="EMBL" id="WXB94578.1"/>
    </source>
</evidence>
<sequence length="136" mass="16233">MEARFFVNPCIRKEELKRNGREIRFFGRLPPWGDEETTEQTTHRIDGHSDTIQGDMYLQCQLVTKSLYCGDSTAYNHPLRKELEPHVKDWHLLLQLDSEDDLGYLWGDSGKLYFWIRKEDCKNKKFDKAWTVLQCY</sequence>
<organism evidence="1 2">
    <name type="scientific">Bacillus kandeliae</name>
    <dbReference type="NCBI Taxonomy" id="3129297"/>
    <lineage>
        <taxon>Bacteria</taxon>
        <taxon>Bacillati</taxon>
        <taxon>Bacillota</taxon>
        <taxon>Bacilli</taxon>
        <taxon>Bacillales</taxon>
        <taxon>Bacillaceae</taxon>
        <taxon>Bacillus</taxon>
    </lineage>
</organism>
<name>A0ABZ2NA51_9BACI</name>
<dbReference type="Proteomes" id="UP001387364">
    <property type="component" value="Chromosome"/>
</dbReference>
<keyword evidence="2" id="KW-1185">Reference proteome</keyword>
<dbReference type="InterPro" id="IPR035948">
    <property type="entry name" value="YwqG-like_sf"/>
</dbReference>
<dbReference type="EMBL" id="CP147404">
    <property type="protein sequence ID" value="WXB94578.1"/>
    <property type="molecule type" value="Genomic_DNA"/>
</dbReference>
<dbReference type="PANTHER" id="PTHR36436">
    <property type="entry name" value="SLL5081 PROTEIN"/>
    <property type="match status" value="1"/>
</dbReference>
<reference evidence="1 2" key="1">
    <citation type="submission" date="2024-02" db="EMBL/GenBank/DDBJ databases">
        <title>Seven novel Bacillus-like species.</title>
        <authorList>
            <person name="Liu G."/>
        </authorList>
    </citation>
    <scope>NUCLEOTIDE SEQUENCE [LARGE SCALE GENOMIC DNA]</scope>
    <source>
        <strain evidence="1 2">FJAT-52991</strain>
    </source>
</reference>
<proteinExistence type="predicted"/>
<dbReference type="Pfam" id="PF09234">
    <property type="entry name" value="DUF1963"/>
    <property type="match status" value="1"/>
</dbReference>
<accession>A0ABZ2NA51</accession>
<dbReference type="Gene3D" id="2.30.320.10">
    <property type="entry name" value="YwqG-like"/>
    <property type="match status" value="1"/>
</dbReference>
<dbReference type="SUPFAM" id="SSF103032">
    <property type="entry name" value="Hypothetical protein YwqG"/>
    <property type="match status" value="1"/>
</dbReference>